<evidence type="ECO:0000256" key="7">
    <source>
        <dbReference type="ARBA" id="ARBA00022777"/>
    </source>
</evidence>
<accession>A0A1B1S1W0</accession>
<dbReference type="GO" id="GO:0009229">
    <property type="term" value="P:thiamine diphosphate biosynthetic process"/>
    <property type="evidence" value="ECO:0007669"/>
    <property type="project" value="UniProtKB-UniRule"/>
</dbReference>
<evidence type="ECO:0000256" key="3">
    <source>
        <dbReference type="ARBA" id="ARBA00004868"/>
    </source>
</evidence>
<evidence type="ECO:0000256" key="1">
    <source>
        <dbReference type="ARBA" id="ARBA00001771"/>
    </source>
</evidence>
<dbReference type="EC" id="2.7.1.50" evidence="11"/>
<dbReference type="InterPro" id="IPR000417">
    <property type="entry name" value="Hyethyz_kinase"/>
</dbReference>
<dbReference type="GO" id="GO:0000287">
    <property type="term" value="F:magnesium ion binding"/>
    <property type="evidence" value="ECO:0007669"/>
    <property type="project" value="UniProtKB-UniRule"/>
</dbReference>
<keyword evidence="8 11" id="KW-0067">ATP-binding</keyword>
<dbReference type="NCBIfam" id="TIGR00694">
    <property type="entry name" value="thiM"/>
    <property type="match status" value="1"/>
</dbReference>
<feature type="binding site" evidence="11">
    <location>
        <position position="159"/>
    </location>
    <ligand>
        <name>ATP</name>
        <dbReference type="ChEBI" id="CHEBI:30616"/>
    </ligand>
</feature>
<name>A0A1B1S1W0_9BACL</name>
<dbReference type="InterPro" id="IPR029056">
    <property type="entry name" value="Ribokinase-like"/>
</dbReference>
<feature type="binding site" evidence="11">
    <location>
        <position position="37"/>
    </location>
    <ligand>
        <name>substrate</name>
    </ligand>
</feature>
<keyword evidence="9 11" id="KW-0460">Magnesium</keyword>
<evidence type="ECO:0000256" key="5">
    <source>
        <dbReference type="ARBA" id="ARBA00022723"/>
    </source>
</evidence>
<evidence type="ECO:0000256" key="11">
    <source>
        <dbReference type="HAMAP-Rule" id="MF_00228"/>
    </source>
</evidence>
<keyword evidence="5 11" id="KW-0479">Metal-binding</keyword>
<dbReference type="PIRSF" id="PIRSF000513">
    <property type="entry name" value="Thz_kinase"/>
    <property type="match status" value="1"/>
</dbReference>
<dbReference type="Proteomes" id="UP000053354">
    <property type="component" value="Chromosome"/>
</dbReference>
<keyword evidence="4 11" id="KW-0808">Transferase</keyword>
<feature type="binding site" evidence="11">
    <location>
        <position position="113"/>
    </location>
    <ligand>
        <name>ATP</name>
        <dbReference type="ChEBI" id="CHEBI:30616"/>
    </ligand>
</feature>
<keyword evidence="10 11" id="KW-0784">Thiamine biosynthesis</keyword>
<dbReference type="OrthoDB" id="9778146at2"/>
<evidence type="ECO:0000313" key="12">
    <source>
        <dbReference type="EMBL" id="ANU27173.1"/>
    </source>
</evidence>
<dbReference type="KEGG" id="pll:I858_009245"/>
<dbReference type="PRINTS" id="PR01099">
    <property type="entry name" value="HYETHTZKNASE"/>
</dbReference>
<evidence type="ECO:0000256" key="4">
    <source>
        <dbReference type="ARBA" id="ARBA00022679"/>
    </source>
</evidence>
<dbReference type="GO" id="GO:0005524">
    <property type="term" value="F:ATP binding"/>
    <property type="evidence" value="ECO:0007669"/>
    <property type="project" value="UniProtKB-UniRule"/>
</dbReference>
<protein>
    <recommendedName>
        <fullName evidence="11">Hydroxyethylthiazole kinase</fullName>
        <ecNumber evidence="11">2.7.1.50</ecNumber>
    </recommendedName>
    <alternativeName>
        <fullName evidence="11">4-methyl-5-beta-hydroxyethylthiazole kinase</fullName>
        <shortName evidence="11">TH kinase</shortName>
        <shortName evidence="11">Thz kinase</shortName>
    </alternativeName>
</protein>
<proteinExistence type="inferred from homology"/>
<dbReference type="HAMAP" id="MF_00228">
    <property type="entry name" value="Thz_kinase"/>
    <property type="match status" value="1"/>
</dbReference>
<evidence type="ECO:0000256" key="8">
    <source>
        <dbReference type="ARBA" id="ARBA00022840"/>
    </source>
</evidence>
<dbReference type="EMBL" id="CP016540">
    <property type="protein sequence ID" value="ANU27173.1"/>
    <property type="molecule type" value="Genomic_DNA"/>
</dbReference>
<comment type="similarity">
    <text evidence="11">Belongs to the Thz kinase family.</text>
</comment>
<dbReference type="GO" id="GO:0009228">
    <property type="term" value="P:thiamine biosynthetic process"/>
    <property type="evidence" value="ECO:0007669"/>
    <property type="project" value="UniProtKB-KW"/>
</dbReference>
<keyword evidence="7 11" id="KW-0418">Kinase</keyword>
<comment type="function">
    <text evidence="11">Catalyzes the phosphorylation of the hydroxyl group of 4-methyl-5-beta-hydroxyethylthiazole (THZ).</text>
</comment>
<evidence type="ECO:0000256" key="6">
    <source>
        <dbReference type="ARBA" id="ARBA00022741"/>
    </source>
</evidence>
<dbReference type="Pfam" id="PF02110">
    <property type="entry name" value="HK"/>
    <property type="match status" value="1"/>
</dbReference>
<dbReference type="NCBIfam" id="NF006830">
    <property type="entry name" value="PRK09355.1"/>
    <property type="match status" value="1"/>
</dbReference>
<feature type="binding site" evidence="11">
    <location>
        <position position="186"/>
    </location>
    <ligand>
        <name>substrate</name>
    </ligand>
</feature>
<evidence type="ECO:0000256" key="9">
    <source>
        <dbReference type="ARBA" id="ARBA00022842"/>
    </source>
</evidence>
<comment type="catalytic activity">
    <reaction evidence="1 11">
        <text>5-(2-hydroxyethyl)-4-methylthiazole + ATP = 4-methyl-5-(2-phosphooxyethyl)-thiazole + ADP + H(+)</text>
        <dbReference type="Rhea" id="RHEA:24212"/>
        <dbReference type="ChEBI" id="CHEBI:15378"/>
        <dbReference type="ChEBI" id="CHEBI:17957"/>
        <dbReference type="ChEBI" id="CHEBI:30616"/>
        <dbReference type="ChEBI" id="CHEBI:58296"/>
        <dbReference type="ChEBI" id="CHEBI:456216"/>
        <dbReference type="EC" id="2.7.1.50"/>
    </reaction>
</comment>
<reference evidence="12" key="1">
    <citation type="submission" date="2016-10" db="EMBL/GenBank/DDBJ databases">
        <authorList>
            <person name="See-Too W.S."/>
        </authorList>
    </citation>
    <scope>NUCLEOTIDE SEQUENCE</scope>
    <source>
        <strain evidence="12">L10.15</strain>
    </source>
</reference>
<dbReference type="STRING" id="1302659.I858_009245"/>
<keyword evidence="13" id="KW-1185">Reference proteome</keyword>
<organism evidence="12 13">
    <name type="scientific">Planococcus versutus</name>
    <dbReference type="NCBI Taxonomy" id="1302659"/>
    <lineage>
        <taxon>Bacteria</taxon>
        <taxon>Bacillati</taxon>
        <taxon>Bacillota</taxon>
        <taxon>Bacilli</taxon>
        <taxon>Bacillales</taxon>
        <taxon>Caryophanaceae</taxon>
        <taxon>Planococcus</taxon>
    </lineage>
</organism>
<evidence type="ECO:0000313" key="13">
    <source>
        <dbReference type="Proteomes" id="UP000053354"/>
    </source>
</evidence>
<comment type="cofactor">
    <cofactor evidence="2 11">
        <name>Mg(2+)</name>
        <dbReference type="ChEBI" id="CHEBI:18420"/>
    </cofactor>
</comment>
<evidence type="ECO:0000256" key="2">
    <source>
        <dbReference type="ARBA" id="ARBA00001946"/>
    </source>
</evidence>
<dbReference type="UniPathway" id="UPA00060">
    <property type="reaction ID" value="UER00139"/>
</dbReference>
<comment type="pathway">
    <text evidence="3 11">Cofactor biosynthesis; thiamine diphosphate biosynthesis; 4-methyl-5-(2-phosphoethyl)-thiazole from 5-(2-hydroxyethyl)-4-methylthiazole: step 1/1.</text>
</comment>
<dbReference type="AlphaFoldDB" id="A0A1B1S1W0"/>
<dbReference type="Gene3D" id="3.40.1190.20">
    <property type="match status" value="1"/>
</dbReference>
<dbReference type="CDD" id="cd01170">
    <property type="entry name" value="THZ_kinase"/>
    <property type="match status" value="1"/>
</dbReference>
<dbReference type="RefSeq" id="WP_049693627.1">
    <property type="nucleotide sequence ID" value="NZ_CP016540.2"/>
</dbReference>
<dbReference type="SUPFAM" id="SSF53613">
    <property type="entry name" value="Ribokinase-like"/>
    <property type="match status" value="1"/>
</dbReference>
<sequence length="261" mass="27378">MFQQIKEKSPLIHCITNHVVSNFQANGLLAIGASPIMGEAHEEAAELAALSQAVSLNIGTLHAESLKSMLIAGKKANQLGIPVVLDPVGAGVSKFRIEAVREILGRVDVNVLRCNAGELAAIAGEQWQSKGVDAGEGLLDIKKLAVSTAKKLGLLVAVTGATDIITDGKSVSKIPFGNPMMTSITGTGCLLSSVVAAGLAVSTNNPMKTVEDVFRFYAIVGERASRNAALSGDFQVAFLNQLASLTDREVTQRISLQEETV</sequence>
<dbReference type="GO" id="GO:0004417">
    <property type="term" value="F:hydroxyethylthiazole kinase activity"/>
    <property type="evidence" value="ECO:0007669"/>
    <property type="project" value="UniProtKB-UniRule"/>
</dbReference>
<gene>
    <name evidence="11" type="primary">thiM</name>
    <name evidence="12" type="ORF">I858_009245</name>
</gene>
<evidence type="ECO:0000256" key="10">
    <source>
        <dbReference type="ARBA" id="ARBA00022977"/>
    </source>
</evidence>
<keyword evidence="6 11" id="KW-0547">Nucleotide-binding</keyword>